<accession>A0A242MUE6</accession>
<reference evidence="2 3" key="1">
    <citation type="submission" date="2017-03" db="EMBL/GenBank/DDBJ databases">
        <title>Genome analysis of strain PAMC 26510.</title>
        <authorList>
            <person name="Oh H.-M."/>
            <person name="Yang J.-A."/>
        </authorList>
    </citation>
    <scope>NUCLEOTIDE SEQUENCE [LARGE SCALE GENOMIC DNA]</scope>
    <source>
        <strain evidence="2 3">PAMC 26510</strain>
    </source>
</reference>
<name>A0A242MUE6_CABSO</name>
<sequence>MTSTIMEFLILGRAVGFGLVIYGIYLDVPSRRKSVLQLLASPYDAN</sequence>
<evidence type="ECO:0000256" key="1">
    <source>
        <dbReference type="SAM" id="Phobius"/>
    </source>
</evidence>
<organism evidence="2 3">
    <name type="scientific">Caballeronia sordidicola</name>
    <name type="common">Burkholderia sordidicola</name>
    <dbReference type="NCBI Taxonomy" id="196367"/>
    <lineage>
        <taxon>Bacteria</taxon>
        <taxon>Pseudomonadati</taxon>
        <taxon>Pseudomonadota</taxon>
        <taxon>Betaproteobacteria</taxon>
        <taxon>Burkholderiales</taxon>
        <taxon>Burkholderiaceae</taxon>
        <taxon>Caballeronia</taxon>
    </lineage>
</organism>
<gene>
    <name evidence="2" type="ORF">PAMC26510_16555</name>
</gene>
<dbReference type="EMBL" id="NBTY01000085">
    <property type="protein sequence ID" value="OTP74451.1"/>
    <property type="molecule type" value="Genomic_DNA"/>
</dbReference>
<evidence type="ECO:0000313" key="3">
    <source>
        <dbReference type="Proteomes" id="UP000194546"/>
    </source>
</evidence>
<proteinExistence type="predicted"/>
<dbReference type="RefSeq" id="WP_179196397.1">
    <property type="nucleotide sequence ID" value="NZ_NBTY01000085.1"/>
</dbReference>
<comment type="caution">
    <text evidence="2">The sequence shown here is derived from an EMBL/GenBank/DDBJ whole genome shotgun (WGS) entry which is preliminary data.</text>
</comment>
<keyword evidence="1" id="KW-0812">Transmembrane</keyword>
<feature type="transmembrane region" description="Helical" evidence="1">
    <location>
        <begin position="6"/>
        <end position="26"/>
    </location>
</feature>
<keyword evidence="1" id="KW-1133">Transmembrane helix</keyword>
<dbReference type="Proteomes" id="UP000194546">
    <property type="component" value="Unassembled WGS sequence"/>
</dbReference>
<protein>
    <submittedName>
        <fullName evidence="2">Uncharacterized protein</fullName>
    </submittedName>
</protein>
<dbReference type="AlphaFoldDB" id="A0A242MUE6"/>
<keyword evidence="1" id="KW-0472">Membrane</keyword>
<evidence type="ECO:0000313" key="2">
    <source>
        <dbReference type="EMBL" id="OTP74451.1"/>
    </source>
</evidence>